<keyword evidence="2" id="KW-1185">Reference proteome</keyword>
<dbReference type="Proteomes" id="UP000612893">
    <property type="component" value="Unassembled WGS sequence"/>
</dbReference>
<evidence type="ECO:0000313" key="1">
    <source>
        <dbReference type="EMBL" id="MBJ7597170.1"/>
    </source>
</evidence>
<comment type="caution">
    <text evidence="1">The sequence shown here is derived from an EMBL/GenBank/DDBJ whole genome shotgun (WGS) entry which is preliminary data.</text>
</comment>
<dbReference type="AlphaFoldDB" id="A0A934N1M1"/>
<gene>
    <name evidence="1" type="ORF">JF922_03670</name>
</gene>
<accession>A0A934N1M1</accession>
<dbReference type="RefSeq" id="WP_338199190.1">
    <property type="nucleotide sequence ID" value="NZ_JAEKNR010000040.1"/>
</dbReference>
<reference evidence="1" key="1">
    <citation type="submission" date="2020-10" db="EMBL/GenBank/DDBJ databases">
        <title>Ca. Dormibacterota MAGs.</title>
        <authorList>
            <person name="Montgomery K."/>
        </authorList>
    </citation>
    <scope>NUCLEOTIDE SEQUENCE [LARGE SCALE GENOMIC DNA]</scope>
    <source>
        <strain evidence="1">SC8812_S17_10</strain>
    </source>
</reference>
<dbReference type="EMBL" id="JAEKNR010000040">
    <property type="protein sequence ID" value="MBJ7597170.1"/>
    <property type="molecule type" value="Genomic_DNA"/>
</dbReference>
<name>A0A934N1M1_9BACT</name>
<organism evidence="1 2">
    <name type="scientific">Candidatus Nephthysia bennettiae</name>
    <dbReference type="NCBI Taxonomy" id="3127016"/>
    <lineage>
        <taxon>Bacteria</taxon>
        <taxon>Bacillati</taxon>
        <taxon>Candidatus Dormiibacterota</taxon>
        <taxon>Candidatus Dormibacteria</taxon>
        <taxon>Candidatus Dormibacterales</taxon>
        <taxon>Candidatus Dormibacteraceae</taxon>
        <taxon>Candidatus Nephthysia</taxon>
    </lineage>
</organism>
<protein>
    <submittedName>
        <fullName evidence="1">Uncharacterized protein</fullName>
    </submittedName>
</protein>
<evidence type="ECO:0000313" key="2">
    <source>
        <dbReference type="Proteomes" id="UP000612893"/>
    </source>
</evidence>
<proteinExistence type="predicted"/>
<sequence>MLSKDALNVYLNDHLAGSAAATDLIEQIRDHNQGTPLAEFLQVLLEEVRADRSVLESLMDQLGIEKSTVKQAGSWLMEKVSRIKFVTTERVAGETRNLIELEALQLGVQGKEALWLALEQVTDLDPVLAGFEFGALADRAEHQALAIEQQRFQAARAAITG</sequence>